<dbReference type="PIRSF" id="PIRSF001369">
    <property type="entry name" value="Citrate_synth"/>
    <property type="match status" value="1"/>
</dbReference>
<dbReference type="Pfam" id="PF00285">
    <property type="entry name" value="Citrate_synt"/>
    <property type="match status" value="1"/>
</dbReference>
<keyword evidence="12" id="KW-1185">Reference proteome</keyword>
<dbReference type="Gene3D" id="2.20.28.60">
    <property type="match status" value="1"/>
</dbReference>
<comment type="caution">
    <text evidence="11">The sequence shown here is derived from an EMBL/GenBank/DDBJ whole genome shotgun (WGS) entry which is preliminary data.</text>
</comment>
<name>A0A2P8F0H4_9GAMM</name>
<dbReference type="SUPFAM" id="SSF48256">
    <property type="entry name" value="Citrate synthase"/>
    <property type="match status" value="1"/>
</dbReference>
<sequence length="425" mass="47512">MADKKARLTVDGLDEAIELPVYSGTEGPDVIDVRPLTGKGLFTYDPGFVSTAACESKITYIDGANGILLHRGYPIEQLAEKSDYLEVCYLLLNGELPTAEQKETFVNTVSNHTMVHEQLSQFFKGFRRDAHPMAIMCGVVGALSAFYHDSLDINNPHHREVCAYRLIAKMPTLAAMCYKYSIGQPFMHPQNELSYGENFLRMMFGTPCSEYKVNPVLARAMDRIFILHADHEQNASTSTVRLAGSSGANPFACIAAGIAALWGPAHGGANEAVLTMLDEIGDESNIAEFIEKAKDPNDPFRLMGFGHRVYRNFDPRAKVMKKTCDEVLALLGIENDPQLRIAKRLEQIALEDDYFVQRKLYPNVDFYSGIILKAIGIPTNMFTVIFALSRTIGWISHWNEFHSSPNKIGRPRQLYTGEKQRDYPA</sequence>
<dbReference type="GO" id="GO:0006099">
    <property type="term" value="P:tricarboxylic acid cycle"/>
    <property type="evidence" value="ECO:0007669"/>
    <property type="project" value="UniProtKB-UniRule"/>
</dbReference>
<dbReference type="InterPro" id="IPR016142">
    <property type="entry name" value="Citrate_synth-like_lrg_a-sub"/>
</dbReference>
<dbReference type="FunFam" id="1.10.230.10:FF:000002">
    <property type="entry name" value="Citrate synthase"/>
    <property type="match status" value="1"/>
</dbReference>
<dbReference type="Proteomes" id="UP000242133">
    <property type="component" value="Unassembled WGS sequence"/>
</dbReference>
<comment type="catalytic activity">
    <reaction evidence="5 9">
        <text>oxaloacetate + acetyl-CoA + H2O = citrate + CoA + H(+)</text>
        <dbReference type="Rhea" id="RHEA:16845"/>
        <dbReference type="ChEBI" id="CHEBI:15377"/>
        <dbReference type="ChEBI" id="CHEBI:15378"/>
        <dbReference type="ChEBI" id="CHEBI:16452"/>
        <dbReference type="ChEBI" id="CHEBI:16947"/>
        <dbReference type="ChEBI" id="CHEBI:57287"/>
        <dbReference type="ChEBI" id="CHEBI:57288"/>
        <dbReference type="EC" id="2.3.3.16"/>
    </reaction>
</comment>
<evidence type="ECO:0000256" key="4">
    <source>
        <dbReference type="ARBA" id="ARBA00022679"/>
    </source>
</evidence>
<evidence type="ECO:0000256" key="8">
    <source>
        <dbReference type="PIRSR" id="PIRSR001369-1"/>
    </source>
</evidence>
<gene>
    <name evidence="11" type="ORF">CLV44_105123</name>
</gene>
<protein>
    <recommendedName>
        <fullName evidence="6 7">Citrate synthase</fullName>
    </recommendedName>
</protein>
<dbReference type="OrthoDB" id="9800864at2"/>
<evidence type="ECO:0000256" key="1">
    <source>
        <dbReference type="ARBA" id="ARBA00004751"/>
    </source>
</evidence>
<dbReference type="Gene3D" id="1.10.230.10">
    <property type="entry name" value="Cytochrome P450-Terp, domain 2"/>
    <property type="match status" value="1"/>
</dbReference>
<comment type="similarity">
    <text evidence="2 7 10">Belongs to the citrate synthase family.</text>
</comment>
<evidence type="ECO:0000313" key="12">
    <source>
        <dbReference type="Proteomes" id="UP000242133"/>
    </source>
</evidence>
<dbReference type="InterPro" id="IPR002020">
    <property type="entry name" value="Citrate_synthase"/>
</dbReference>
<keyword evidence="4 7" id="KW-0808">Transferase</keyword>
<dbReference type="InterPro" id="IPR024176">
    <property type="entry name" value="Citrate_synthase_bac-typ"/>
</dbReference>
<dbReference type="NCBIfam" id="NF004126">
    <property type="entry name" value="PRK05614.1"/>
    <property type="match status" value="1"/>
</dbReference>
<dbReference type="InterPro" id="IPR019810">
    <property type="entry name" value="Citrate_synthase_AS"/>
</dbReference>
<dbReference type="InterPro" id="IPR010953">
    <property type="entry name" value="Citrate_synthase_typ-I"/>
</dbReference>
<comment type="pathway">
    <text evidence="1 9">Carbohydrate metabolism; tricarboxylic acid cycle; isocitrate from oxaloacetate: step 1/2.</text>
</comment>
<dbReference type="PANTHER" id="PTHR42871:SF1">
    <property type="entry name" value="CITRATE SYNTHASE"/>
    <property type="match status" value="1"/>
</dbReference>
<organism evidence="11 12">
    <name type="scientific">Marinobacterium halophilum</name>
    <dbReference type="NCBI Taxonomy" id="267374"/>
    <lineage>
        <taxon>Bacteria</taxon>
        <taxon>Pseudomonadati</taxon>
        <taxon>Pseudomonadota</taxon>
        <taxon>Gammaproteobacteria</taxon>
        <taxon>Oceanospirillales</taxon>
        <taxon>Oceanospirillaceae</taxon>
        <taxon>Marinobacterium</taxon>
    </lineage>
</organism>
<evidence type="ECO:0000256" key="10">
    <source>
        <dbReference type="RuleBase" id="RU003406"/>
    </source>
</evidence>
<accession>A0A2P8F0H4</accession>
<dbReference type="PROSITE" id="PS00480">
    <property type="entry name" value="CITRATE_SYNTHASE"/>
    <property type="match status" value="1"/>
</dbReference>
<feature type="active site" evidence="8">
    <location>
        <position position="365"/>
    </location>
</feature>
<dbReference type="InterPro" id="IPR036969">
    <property type="entry name" value="Citrate_synthase_sf"/>
</dbReference>
<dbReference type="EMBL" id="PYGI01000005">
    <property type="protein sequence ID" value="PSL15229.1"/>
    <property type="molecule type" value="Genomic_DNA"/>
</dbReference>
<dbReference type="UniPathway" id="UPA00223">
    <property type="reaction ID" value="UER00717"/>
</dbReference>
<evidence type="ECO:0000256" key="2">
    <source>
        <dbReference type="ARBA" id="ARBA00010566"/>
    </source>
</evidence>
<feature type="active site" evidence="8">
    <location>
        <position position="307"/>
    </location>
</feature>
<dbReference type="PRINTS" id="PR00143">
    <property type="entry name" value="CITRTSNTHASE"/>
</dbReference>
<dbReference type="GO" id="GO:0036440">
    <property type="term" value="F:citrate synthase activity"/>
    <property type="evidence" value="ECO:0007669"/>
    <property type="project" value="UniProtKB-EC"/>
</dbReference>
<evidence type="ECO:0000256" key="6">
    <source>
        <dbReference type="NCBIfam" id="TIGR01798"/>
    </source>
</evidence>
<dbReference type="AlphaFoldDB" id="A0A2P8F0H4"/>
<dbReference type="Gene3D" id="1.10.580.10">
    <property type="entry name" value="Citrate Synthase, domain 1"/>
    <property type="match status" value="1"/>
</dbReference>
<evidence type="ECO:0000256" key="7">
    <source>
        <dbReference type="PIRNR" id="PIRNR001369"/>
    </source>
</evidence>
<dbReference type="InterPro" id="IPR016143">
    <property type="entry name" value="Citrate_synth-like_sm_a-sub"/>
</dbReference>
<evidence type="ECO:0000256" key="3">
    <source>
        <dbReference type="ARBA" id="ARBA00022532"/>
    </source>
</evidence>
<reference evidence="11 12" key="1">
    <citation type="submission" date="2018-03" db="EMBL/GenBank/DDBJ databases">
        <title>Genomic Encyclopedia of Archaeal and Bacterial Type Strains, Phase II (KMG-II): from individual species to whole genera.</title>
        <authorList>
            <person name="Goeker M."/>
        </authorList>
    </citation>
    <scope>NUCLEOTIDE SEQUENCE [LARGE SCALE GENOMIC DNA]</scope>
    <source>
        <strain evidence="11 12">DSM 17586</strain>
    </source>
</reference>
<dbReference type="PANTHER" id="PTHR42871">
    <property type="entry name" value="CITRATE SYNTHASE"/>
    <property type="match status" value="1"/>
</dbReference>
<evidence type="ECO:0000256" key="9">
    <source>
        <dbReference type="RuleBase" id="RU003370"/>
    </source>
</evidence>
<proteinExistence type="inferred from homology"/>
<dbReference type="RefSeq" id="WP_106591015.1">
    <property type="nucleotide sequence ID" value="NZ_PYGI01000005.1"/>
</dbReference>
<evidence type="ECO:0000256" key="5">
    <source>
        <dbReference type="ARBA" id="ARBA00049288"/>
    </source>
</evidence>
<dbReference type="CDD" id="cd06114">
    <property type="entry name" value="EcCS_like"/>
    <property type="match status" value="1"/>
</dbReference>
<dbReference type="NCBIfam" id="TIGR01798">
    <property type="entry name" value="cit_synth_I"/>
    <property type="match status" value="1"/>
</dbReference>
<dbReference type="GO" id="GO:0005737">
    <property type="term" value="C:cytoplasm"/>
    <property type="evidence" value="ECO:0007669"/>
    <property type="project" value="InterPro"/>
</dbReference>
<keyword evidence="3 9" id="KW-0816">Tricarboxylic acid cycle</keyword>
<evidence type="ECO:0000313" key="11">
    <source>
        <dbReference type="EMBL" id="PSL15229.1"/>
    </source>
</evidence>